<gene>
    <name evidence="1" type="ORF">KK062_29880</name>
</gene>
<evidence type="ECO:0000313" key="1">
    <source>
        <dbReference type="EMBL" id="MBT1712482.1"/>
    </source>
</evidence>
<keyword evidence="2" id="KW-1185">Reference proteome</keyword>
<accession>A0AAP2GX87</accession>
<dbReference type="RefSeq" id="WP_254088043.1">
    <property type="nucleotide sequence ID" value="NZ_JAHESE010000087.1"/>
</dbReference>
<proteinExistence type="predicted"/>
<dbReference type="Proteomes" id="UP001319080">
    <property type="component" value="Unassembled WGS sequence"/>
</dbReference>
<name>A0AAP2GX87_9BACT</name>
<feature type="non-terminal residue" evidence="1">
    <location>
        <position position="1"/>
    </location>
</feature>
<protein>
    <submittedName>
        <fullName evidence="1">Uncharacterized protein</fullName>
    </submittedName>
</protein>
<reference evidence="1 2" key="1">
    <citation type="submission" date="2021-05" db="EMBL/GenBank/DDBJ databases">
        <title>A Polyphasic approach of four new species of the genus Ohtaekwangia: Ohtaekwangia histidinii sp. nov., Ohtaekwangia cretensis sp. nov., Ohtaekwangia indiensis sp. nov., Ohtaekwangia reichenbachii sp. nov. from diverse environment.</title>
        <authorList>
            <person name="Octaviana S."/>
        </authorList>
    </citation>
    <scope>NUCLEOTIDE SEQUENCE [LARGE SCALE GENOMIC DNA]</scope>
    <source>
        <strain evidence="1 2">PWU5</strain>
    </source>
</reference>
<organism evidence="1 2">
    <name type="scientific">Dawidia cretensis</name>
    <dbReference type="NCBI Taxonomy" id="2782350"/>
    <lineage>
        <taxon>Bacteria</taxon>
        <taxon>Pseudomonadati</taxon>
        <taxon>Bacteroidota</taxon>
        <taxon>Cytophagia</taxon>
        <taxon>Cytophagales</taxon>
        <taxon>Chryseotaleaceae</taxon>
        <taxon>Dawidia</taxon>
    </lineage>
</organism>
<dbReference type="EMBL" id="JAHESE010000087">
    <property type="protein sequence ID" value="MBT1712482.1"/>
    <property type="molecule type" value="Genomic_DNA"/>
</dbReference>
<comment type="caution">
    <text evidence="1">The sequence shown here is derived from an EMBL/GenBank/DDBJ whole genome shotgun (WGS) entry which is preliminary data.</text>
</comment>
<sequence>YFGCDKYRDQAAGEELSVHDLLSDSVLLTYEQKQQAIEAQSVGLLSNRGRANTVLAVDIDEQTQVKMVKINFDLCTCKVSRASFSNVSDTLAMPRKILLTGIFSEAEKTYWKNHVYNVLDNALVQSCLPPPDKFVKAYQVGQN</sequence>
<dbReference type="AlphaFoldDB" id="A0AAP2GX87"/>
<evidence type="ECO:0000313" key="2">
    <source>
        <dbReference type="Proteomes" id="UP001319080"/>
    </source>
</evidence>